<feature type="transmembrane region" description="Helical" evidence="2">
    <location>
        <begin position="6"/>
        <end position="30"/>
    </location>
</feature>
<evidence type="ECO:0000256" key="1">
    <source>
        <dbReference type="SAM" id="MobiDB-lite"/>
    </source>
</evidence>
<dbReference type="SUPFAM" id="SSF74653">
    <property type="entry name" value="TolA/TonB C-terminal domain"/>
    <property type="match status" value="1"/>
</dbReference>
<dbReference type="AlphaFoldDB" id="A0A4U2Z675"/>
<evidence type="ECO:0000256" key="2">
    <source>
        <dbReference type="SAM" id="Phobius"/>
    </source>
</evidence>
<evidence type="ECO:0008006" key="5">
    <source>
        <dbReference type="Google" id="ProtNLM"/>
    </source>
</evidence>
<protein>
    <recommendedName>
        <fullName evidence="5">TonB C-terminal domain-containing protein</fullName>
    </recommendedName>
</protein>
<reference evidence="3 4" key="1">
    <citation type="submission" date="2019-04" db="EMBL/GenBank/DDBJ databases">
        <title>Sulfurimonas crateris sp. nov. a facultative anaerobic sulfur-oxidizing chemolithautotrophic bacterium isolated from a terrestrial mud vulcano.</title>
        <authorList>
            <person name="Ratnikova N.M."/>
            <person name="Slobodkin A.I."/>
            <person name="Merkel A.Y."/>
            <person name="Novikov A."/>
            <person name="Bonch-Osmolovskaya E.A."/>
            <person name="Slobodkina G.B."/>
        </authorList>
    </citation>
    <scope>NUCLEOTIDE SEQUENCE [LARGE SCALE GENOMIC DNA]</scope>
    <source>
        <strain evidence="3 4">SN118</strain>
    </source>
</reference>
<proteinExistence type="predicted"/>
<accession>A0A4U2Z675</accession>
<keyword evidence="4" id="KW-1185">Reference proteome</keyword>
<organism evidence="3 4">
    <name type="scientific">Sulfurimonas crateris</name>
    <dbReference type="NCBI Taxonomy" id="2574727"/>
    <lineage>
        <taxon>Bacteria</taxon>
        <taxon>Pseudomonadati</taxon>
        <taxon>Campylobacterota</taxon>
        <taxon>Epsilonproteobacteria</taxon>
        <taxon>Campylobacterales</taxon>
        <taxon>Sulfurimonadaceae</taxon>
        <taxon>Sulfurimonas</taxon>
    </lineage>
</organism>
<dbReference type="Gene3D" id="3.30.1150.10">
    <property type="match status" value="1"/>
</dbReference>
<dbReference type="RefSeq" id="WP_137013520.1">
    <property type="nucleotide sequence ID" value="NZ_SZPX01000004.1"/>
</dbReference>
<dbReference type="Proteomes" id="UP000309561">
    <property type="component" value="Unassembled WGS sequence"/>
</dbReference>
<feature type="region of interest" description="Disordered" evidence="1">
    <location>
        <begin position="60"/>
        <end position="84"/>
    </location>
</feature>
<gene>
    <name evidence="3" type="ORF">FCU45_06525</name>
</gene>
<dbReference type="EMBL" id="SZPX01000004">
    <property type="protein sequence ID" value="TKI69708.1"/>
    <property type="molecule type" value="Genomic_DNA"/>
</dbReference>
<feature type="region of interest" description="Disordered" evidence="1">
    <location>
        <begin position="136"/>
        <end position="166"/>
    </location>
</feature>
<dbReference type="Pfam" id="PF13103">
    <property type="entry name" value="TonB_2"/>
    <property type="match status" value="1"/>
</dbReference>
<sequence>MDNKNSYFYISGAISLSLFLFFSILFLLFITSSKEIKSFAMKKENYISISMDVPKIESSAKKTQDAPVKKEQEMKPVVKDEAKPETTTEVQKKVRTVEDLFSDVWTQDIKKTQEVKKPQTDKRVLDEIQRKIQKSDVNRAESISKKIQSMDAPKTEDESSKSSTATEVNEYLAKIQALVYEYFYPPKNSQGNAVTAVIELSSMGKVIDFRILAYSDSEALNRECDKIKDRLSGILFPKNPSNSSGRYKIILISEE</sequence>
<dbReference type="SUPFAM" id="SSF58087">
    <property type="entry name" value="Variant surface glycoprotein (N-terminal domain)"/>
    <property type="match status" value="1"/>
</dbReference>
<evidence type="ECO:0000313" key="4">
    <source>
        <dbReference type="Proteomes" id="UP000309561"/>
    </source>
</evidence>
<name>A0A4U2Z675_9BACT</name>
<keyword evidence="2" id="KW-0812">Transmembrane</keyword>
<comment type="caution">
    <text evidence="3">The sequence shown here is derived from an EMBL/GenBank/DDBJ whole genome shotgun (WGS) entry which is preliminary data.</text>
</comment>
<keyword evidence="2" id="KW-1133">Transmembrane helix</keyword>
<dbReference type="OrthoDB" id="5333992at2"/>
<keyword evidence="2" id="KW-0472">Membrane</keyword>
<evidence type="ECO:0000313" key="3">
    <source>
        <dbReference type="EMBL" id="TKI69708.1"/>
    </source>
</evidence>